<reference evidence="6" key="1">
    <citation type="submission" date="2015-02" db="EMBL/GenBank/DDBJ databases">
        <title>Genome sequencing for Strongylocentrotus purpuratus.</title>
        <authorList>
            <person name="Murali S."/>
            <person name="Liu Y."/>
            <person name="Vee V."/>
            <person name="English A."/>
            <person name="Wang M."/>
            <person name="Skinner E."/>
            <person name="Han Y."/>
            <person name="Muzny D.M."/>
            <person name="Worley K.C."/>
            <person name="Gibbs R.A."/>
        </authorList>
    </citation>
    <scope>NUCLEOTIDE SEQUENCE</scope>
</reference>
<dbReference type="GO" id="GO:0003723">
    <property type="term" value="F:RNA binding"/>
    <property type="evidence" value="ECO:0000318"/>
    <property type="project" value="GO_Central"/>
</dbReference>
<feature type="region of interest" description="Disordered" evidence="3">
    <location>
        <begin position="30"/>
        <end position="59"/>
    </location>
</feature>
<dbReference type="AlphaFoldDB" id="A0A7M7TGG3"/>
<dbReference type="InParanoid" id="A0A7M7TGG3"/>
<dbReference type="GeneID" id="580380"/>
<dbReference type="CDD" id="cd23739">
    <property type="entry name" value="TBRG4-like_N"/>
    <property type="match status" value="1"/>
</dbReference>
<reference evidence="5" key="2">
    <citation type="submission" date="2021-01" db="UniProtKB">
        <authorList>
            <consortium name="EnsemblMetazoa"/>
        </authorList>
    </citation>
    <scope>IDENTIFICATION</scope>
</reference>
<name>A0A7M7TGG3_STRPU</name>
<proteinExistence type="predicted"/>
<dbReference type="OrthoDB" id="6501018at2759"/>
<dbReference type="Pfam" id="PF08373">
    <property type="entry name" value="RAP"/>
    <property type="match status" value="1"/>
</dbReference>
<dbReference type="PANTHER" id="PTHR21228:SF69">
    <property type="entry name" value="GH07286P"/>
    <property type="match status" value="1"/>
</dbReference>
<evidence type="ECO:0000313" key="6">
    <source>
        <dbReference type="Proteomes" id="UP000007110"/>
    </source>
</evidence>
<dbReference type="InterPro" id="IPR050870">
    <property type="entry name" value="FAST_kinase"/>
</dbReference>
<dbReference type="Pfam" id="PF06743">
    <property type="entry name" value="FAST_1"/>
    <property type="match status" value="1"/>
</dbReference>
<dbReference type="EnsemblMetazoa" id="XM_780441">
    <property type="protein sequence ID" value="XP_785534"/>
    <property type="gene ID" value="LOC580380"/>
</dbReference>
<dbReference type="InterPro" id="IPR013584">
    <property type="entry name" value="RAP"/>
</dbReference>
<dbReference type="GO" id="GO:0005759">
    <property type="term" value="C:mitochondrial matrix"/>
    <property type="evidence" value="ECO:0000318"/>
    <property type="project" value="GO_Central"/>
</dbReference>
<feature type="domain" description="RAP" evidence="4">
    <location>
        <begin position="524"/>
        <end position="582"/>
    </location>
</feature>
<accession>A0A7M7TGG3</accession>
<evidence type="ECO:0000256" key="2">
    <source>
        <dbReference type="ARBA" id="ARBA00023128"/>
    </source>
</evidence>
<dbReference type="OMA" id="LCILQQA"/>
<dbReference type="GO" id="GO:0000963">
    <property type="term" value="P:mitochondrial RNA processing"/>
    <property type="evidence" value="ECO:0000318"/>
    <property type="project" value="GO_Central"/>
</dbReference>
<dbReference type="InterPro" id="IPR010622">
    <property type="entry name" value="FAST_Leu-rich"/>
</dbReference>
<dbReference type="GO" id="GO:0044528">
    <property type="term" value="P:regulation of mitochondrial mRNA stability"/>
    <property type="evidence" value="ECO:0000318"/>
    <property type="project" value="GO_Central"/>
</dbReference>
<keyword evidence="6" id="KW-1185">Reference proteome</keyword>
<dbReference type="FunCoup" id="A0A7M7TGG3">
    <property type="interactions" value="1002"/>
</dbReference>
<dbReference type="Proteomes" id="UP000007110">
    <property type="component" value="Unassembled WGS sequence"/>
</dbReference>
<dbReference type="PROSITE" id="PS51286">
    <property type="entry name" value="RAP"/>
    <property type="match status" value="1"/>
</dbReference>
<evidence type="ECO:0000256" key="3">
    <source>
        <dbReference type="SAM" id="MobiDB-lite"/>
    </source>
</evidence>
<dbReference type="KEGG" id="spu:580380"/>
<evidence type="ECO:0000313" key="5">
    <source>
        <dbReference type="EnsemblMetazoa" id="XP_785534"/>
    </source>
</evidence>
<dbReference type="GO" id="GO:0035770">
    <property type="term" value="C:ribonucleoprotein granule"/>
    <property type="evidence" value="ECO:0000318"/>
    <property type="project" value="GO_Central"/>
</dbReference>
<dbReference type="CTD" id="9238"/>
<sequence>MALSILRHLAPGLHRNFRCSTKLLLSSGQSLNHERPFTSSRKALAEDAASSESLPQSERTVGAGQSLFQELSSLGSVENALEAISQREMSGNEASIAVRALRHIQKNDSASPGFVTDKRFSSLATSIIGGVKNLSNESLTSTLANAFHVNSNNDDFILALEGECRRRLRLFPIRSIATIVCNDQLLSKRTETKALVNEAARVLELRWRELQNPQLVRRLLPSAARVSEPLLERVEDKTLEMLSQFSFQEITALMKSLVATNTRSLPILRAISYQLLEQRSQWEIPAMMDIMSAMGNLGFHNAALFSEFAVHIQQKLDECSLSLLCDIAKTYAVLRIQASNLLDSIHTVLAGALDELTILDLKRLLFAYSQFSYQPLGASTFYVEVGNKLDANFDDYSAKDQIDVAHSLTVLKQVPQKIVTKILKNIEESQEAPLSATLKLKLLQINAYSQLDFPDYEGPYLTSDLKSFPANHKIYTTTLHRSLFKVLQASLGDDLTMVENVKSDLGYIIDAEISSKLKGNGKKLAIMTFGPPSYLYSTSQLVGRLEMMLSHLELTGYQVLQIPYQDWYPLRTPVQQVNYLKDKLIGILE</sequence>
<evidence type="ECO:0000256" key="1">
    <source>
        <dbReference type="ARBA" id="ARBA00004173"/>
    </source>
</evidence>
<organism evidence="5 6">
    <name type="scientific">Strongylocentrotus purpuratus</name>
    <name type="common">Purple sea urchin</name>
    <dbReference type="NCBI Taxonomy" id="7668"/>
    <lineage>
        <taxon>Eukaryota</taxon>
        <taxon>Metazoa</taxon>
        <taxon>Echinodermata</taxon>
        <taxon>Eleutherozoa</taxon>
        <taxon>Echinozoa</taxon>
        <taxon>Echinoidea</taxon>
        <taxon>Euechinoidea</taxon>
        <taxon>Echinacea</taxon>
        <taxon>Camarodonta</taxon>
        <taxon>Echinidea</taxon>
        <taxon>Strongylocentrotidae</taxon>
        <taxon>Strongylocentrotus</taxon>
    </lineage>
</organism>
<dbReference type="RefSeq" id="XP_785534.3">
    <property type="nucleotide sequence ID" value="XM_780441.5"/>
</dbReference>
<dbReference type="InterPro" id="IPR013579">
    <property type="entry name" value="FAST_2"/>
</dbReference>
<comment type="subcellular location">
    <subcellularLocation>
        <location evidence="1">Mitochondrion</location>
    </subcellularLocation>
</comment>
<dbReference type="PANTHER" id="PTHR21228">
    <property type="entry name" value="FAST LEU-RICH DOMAIN-CONTAINING"/>
    <property type="match status" value="1"/>
</dbReference>
<feature type="compositionally biased region" description="Polar residues" evidence="3">
    <location>
        <begin position="30"/>
        <end position="41"/>
    </location>
</feature>
<evidence type="ECO:0000259" key="4">
    <source>
        <dbReference type="PROSITE" id="PS51286"/>
    </source>
</evidence>
<protein>
    <recommendedName>
        <fullName evidence="4">RAP domain-containing protein</fullName>
    </recommendedName>
</protein>
<dbReference type="SMART" id="SM00952">
    <property type="entry name" value="RAP"/>
    <property type="match status" value="1"/>
</dbReference>
<dbReference type="Pfam" id="PF08368">
    <property type="entry name" value="FAST_2"/>
    <property type="match status" value="1"/>
</dbReference>
<keyword evidence="2" id="KW-0496">Mitochondrion</keyword>